<dbReference type="Gene3D" id="3.90.550.10">
    <property type="entry name" value="Spore Coat Polysaccharide Biosynthesis Protein SpsA, Chain A"/>
    <property type="match status" value="1"/>
</dbReference>
<dbReference type="PANTHER" id="PTHR43685:SF5">
    <property type="entry name" value="GLYCOSYLTRANSFERASE EPSE-RELATED"/>
    <property type="match status" value="1"/>
</dbReference>
<evidence type="ECO:0000256" key="1">
    <source>
        <dbReference type="ARBA" id="ARBA00006739"/>
    </source>
</evidence>
<organism evidence="5 6">
    <name type="scientific">Variovorax paradoxus (strain EPS)</name>
    <dbReference type="NCBI Taxonomy" id="595537"/>
    <lineage>
        <taxon>Bacteria</taxon>
        <taxon>Pseudomonadati</taxon>
        <taxon>Pseudomonadota</taxon>
        <taxon>Betaproteobacteria</taxon>
        <taxon>Burkholderiales</taxon>
        <taxon>Comamonadaceae</taxon>
        <taxon>Variovorax</taxon>
    </lineage>
</organism>
<keyword evidence="2" id="KW-0328">Glycosyltransferase</keyword>
<dbReference type="EMBL" id="CP002417">
    <property type="protein sequence ID" value="ADU35760.1"/>
    <property type="molecule type" value="Genomic_DNA"/>
</dbReference>
<dbReference type="eggNOG" id="COG1216">
    <property type="taxonomic scope" value="Bacteria"/>
</dbReference>
<dbReference type="RefSeq" id="WP_013540001.1">
    <property type="nucleotide sequence ID" value="NC_014931.1"/>
</dbReference>
<dbReference type="InterPro" id="IPR029044">
    <property type="entry name" value="Nucleotide-diphossugar_trans"/>
</dbReference>
<dbReference type="HOGENOM" id="CLU_446834_0_0_4"/>
<evidence type="ECO:0000259" key="4">
    <source>
        <dbReference type="Pfam" id="PF00535"/>
    </source>
</evidence>
<evidence type="ECO:0000256" key="3">
    <source>
        <dbReference type="ARBA" id="ARBA00022679"/>
    </source>
</evidence>
<dbReference type="OrthoDB" id="9007998at2"/>
<dbReference type="InterPro" id="IPR050834">
    <property type="entry name" value="Glycosyltransf_2"/>
</dbReference>
<dbReference type="GO" id="GO:0016757">
    <property type="term" value="F:glycosyltransferase activity"/>
    <property type="evidence" value="ECO:0007669"/>
    <property type="project" value="UniProtKB-KW"/>
</dbReference>
<reference evidence="5 6" key="2">
    <citation type="journal article" date="2013" name="Genome Announc.">
        <title>Genome of the Root-Associated Plant Growth-Promoting Bacterium Variovorax paradoxus Strain EPS.</title>
        <authorList>
            <person name="Han J.I."/>
            <person name="Spain J.C."/>
            <person name="Leadbetter J.R."/>
            <person name="Ovchinnikova G."/>
            <person name="Goodwin L.A."/>
            <person name="Han C.S."/>
            <person name="Woyke T."/>
            <person name="Davenport K.W."/>
            <person name="Orwin P.M."/>
        </authorList>
    </citation>
    <scope>NUCLEOTIDE SEQUENCE [LARGE SCALE GENOMIC DNA]</scope>
    <source>
        <strain evidence="5 6">EPS</strain>
    </source>
</reference>
<name>E6V3I0_VARPE</name>
<dbReference type="PANTHER" id="PTHR43685">
    <property type="entry name" value="GLYCOSYLTRANSFERASE"/>
    <property type="match status" value="1"/>
</dbReference>
<dbReference type="eggNOG" id="COG0457">
    <property type="taxonomic scope" value="Bacteria"/>
</dbReference>
<dbReference type="AlphaFoldDB" id="E6V3I0"/>
<keyword evidence="3 5" id="KW-0808">Transferase</keyword>
<accession>E6V3I0</accession>
<dbReference type="Pfam" id="PF00535">
    <property type="entry name" value="Glycos_transf_2"/>
    <property type="match status" value="1"/>
</dbReference>
<dbReference type="Proteomes" id="UP000008917">
    <property type="component" value="Chromosome"/>
</dbReference>
<proteinExistence type="inferred from homology"/>
<dbReference type="SUPFAM" id="SSF53448">
    <property type="entry name" value="Nucleotide-diphospho-sugar transferases"/>
    <property type="match status" value="1"/>
</dbReference>
<evidence type="ECO:0000256" key="2">
    <source>
        <dbReference type="ARBA" id="ARBA00022676"/>
    </source>
</evidence>
<dbReference type="CDD" id="cd00761">
    <property type="entry name" value="Glyco_tranf_GTA_type"/>
    <property type="match status" value="1"/>
</dbReference>
<sequence length="632" mass="71196">MTLPRLNFTSLSSEEICGDIVRSYQLAAQRLGYPTSYTPANIDPGAINILFFFWNIPWKSIAPFHPNCIVVNFEPMVEGSHSWNDNYLEVLKNAYLWEYSQSNFQRYRELGYRNADYVALGWEPDAAKIVPLSDVLPDSEQDIDVVFFGSFTQRRIDILDALTRRGLRLKTTRDRSWSLQERDNYLRRAKLVLNLHNWDDSRVVEMPRLSILLRHRKAVVCELYPDSEVAPSIREAVVGAPYDRLVDTIEALLADAPRRARLERDGLERASLPLSPPDVGPALERFLTWRAQQPDRITPAVMPRVTICMTIGDTPDDWQSSLQSWSRQRDVALELIVVVAGSRRDVAEAAARAGIQNVQLISMPVACDRPTARNIALAQAKGEYIVFSDAGDSAPVERLQRQAALLESCPGVDIVGCWCEAQAATLCFAQRHHEILTEYLGPAPLMLSACMIRREFLERSGVRHDPEFTVHDDRHMLCKCAVAGGQFSVIPELLHRPAAMGPPGDPARAASFDSRARVLMLRHLLPHCSSEALDQIAQLYAQWWPPQLDFAQRLLATLAHACAMPASSVQPPVVEHEMLTRALRNGALRLLQVFFEAGLADKPWLEARFTDPEIARFLAPLANQLPVRPFRT</sequence>
<feature type="domain" description="Glycosyltransferase 2-like" evidence="4">
    <location>
        <begin position="322"/>
        <end position="412"/>
    </location>
</feature>
<protein>
    <submittedName>
        <fullName evidence="5">Glycosyl transferase family 2</fullName>
    </submittedName>
</protein>
<dbReference type="STRING" id="595537.Varpa_1549"/>
<gene>
    <name evidence="5" type="ordered locus">Varpa_1549</name>
</gene>
<evidence type="ECO:0000313" key="5">
    <source>
        <dbReference type="EMBL" id="ADU35760.1"/>
    </source>
</evidence>
<dbReference type="InterPro" id="IPR001173">
    <property type="entry name" value="Glyco_trans_2-like"/>
</dbReference>
<evidence type="ECO:0000313" key="6">
    <source>
        <dbReference type="Proteomes" id="UP000008917"/>
    </source>
</evidence>
<comment type="similarity">
    <text evidence="1">Belongs to the glycosyltransferase 2 family.</text>
</comment>
<dbReference type="KEGG" id="vpe:Varpa_1549"/>
<reference evidence="6" key="1">
    <citation type="submission" date="2010-12" db="EMBL/GenBank/DDBJ databases">
        <title>Complete sequence of Variovorax paradoxus EPS.</title>
        <authorList>
            <consortium name="US DOE Joint Genome Institute"/>
            <person name="Lucas S."/>
            <person name="Copeland A."/>
            <person name="Lapidus A."/>
            <person name="Cheng J.-F."/>
            <person name="Goodwin L."/>
            <person name="Pitluck S."/>
            <person name="Teshima H."/>
            <person name="Detter J.C."/>
            <person name="Han C."/>
            <person name="Tapia R."/>
            <person name="Land M."/>
            <person name="Hauser L."/>
            <person name="Kyrpides N."/>
            <person name="Ivanova N."/>
            <person name="Ovchinnikova G."/>
            <person name="Orwin P."/>
            <person name="Han J.-I.G."/>
            <person name="Woyke T."/>
        </authorList>
    </citation>
    <scope>NUCLEOTIDE SEQUENCE [LARGE SCALE GENOMIC DNA]</scope>
    <source>
        <strain evidence="6">EPS</strain>
    </source>
</reference>